<dbReference type="EnsemblPlants" id="Pp3c26_14660V3.2">
    <property type="protein sequence ID" value="PAC:32917474.CDS.1"/>
    <property type="gene ID" value="Pp3c26_14660"/>
</dbReference>
<reference evidence="2 4" key="1">
    <citation type="journal article" date="2008" name="Science">
        <title>The Physcomitrella genome reveals evolutionary insights into the conquest of land by plants.</title>
        <authorList>
            <person name="Rensing S."/>
            <person name="Lang D."/>
            <person name="Zimmer A."/>
            <person name="Terry A."/>
            <person name="Salamov A."/>
            <person name="Shapiro H."/>
            <person name="Nishiyama T."/>
            <person name="Perroud P.-F."/>
            <person name="Lindquist E."/>
            <person name="Kamisugi Y."/>
            <person name="Tanahashi T."/>
            <person name="Sakakibara K."/>
            <person name="Fujita T."/>
            <person name="Oishi K."/>
            <person name="Shin-I T."/>
            <person name="Kuroki Y."/>
            <person name="Toyoda A."/>
            <person name="Suzuki Y."/>
            <person name="Hashimoto A."/>
            <person name="Yamaguchi K."/>
            <person name="Sugano A."/>
            <person name="Kohara Y."/>
            <person name="Fujiyama A."/>
            <person name="Anterola A."/>
            <person name="Aoki S."/>
            <person name="Ashton N."/>
            <person name="Barbazuk W.B."/>
            <person name="Barker E."/>
            <person name="Bennetzen J."/>
            <person name="Bezanilla M."/>
            <person name="Blankenship R."/>
            <person name="Cho S.H."/>
            <person name="Dutcher S."/>
            <person name="Estelle M."/>
            <person name="Fawcett J.A."/>
            <person name="Gundlach H."/>
            <person name="Hanada K."/>
            <person name="Heyl A."/>
            <person name="Hicks K.A."/>
            <person name="Hugh J."/>
            <person name="Lohr M."/>
            <person name="Mayer K."/>
            <person name="Melkozernov A."/>
            <person name="Murata T."/>
            <person name="Nelson D."/>
            <person name="Pils B."/>
            <person name="Prigge M."/>
            <person name="Reiss B."/>
            <person name="Renner T."/>
            <person name="Rombauts S."/>
            <person name="Rushton P."/>
            <person name="Sanderfoot A."/>
            <person name="Schween G."/>
            <person name="Shiu S.-H."/>
            <person name="Stueber K."/>
            <person name="Theodoulou F.L."/>
            <person name="Tu H."/>
            <person name="Van de Peer Y."/>
            <person name="Verrier P.J."/>
            <person name="Waters E."/>
            <person name="Wood A."/>
            <person name="Yang L."/>
            <person name="Cove D."/>
            <person name="Cuming A."/>
            <person name="Hasebe M."/>
            <person name="Lucas S."/>
            <person name="Mishler D.B."/>
            <person name="Reski R."/>
            <person name="Grigoriev I."/>
            <person name="Quatrano R.S."/>
            <person name="Boore J.L."/>
        </authorList>
    </citation>
    <scope>NUCLEOTIDE SEQUENCE [LARGE SCALE GENOMIC DNA]</scope>
    <source>
        <strain evidence="3 4">cv. Gransden 2004</strain>
    </source>
</reference>
<organism evidence="2">
    <name type="scientific">Physcomitrium patens</name>
    <name type="common">Spreading-leaved earth moss</name>
    <name type="synonym">Physcomitrella patens</name>
    <dbReference type="NCBI Taxonomy" id="3218"/>
    <lineage>
        <taxon>Eukaryota</taxon>
        <taxon>Viridiplantae</taxon>
        <taxon>Streptophyta</taxon>
        <taxon>Embryophyta</taxon>
        <taxon>Bryophyta</taxon>
        <taxon>Bryophytina</taxon>
        <taxon>Bryopsida</taxon>
        <taxon>Funariidae</taxon>
        <taxon>Funariales</taxon>
        <taxon>Funariaceae</taxon>
        <taxon>Physcomitrium</taxon>
    </lineage>
</organism>
<accession>A0A2K1ID26</accession>
<dbReference type="AlphaFoldDB" id="A0A2K1ID26"/>
<reference evidence="2 4" key="2">
    <citation type="journal article" date="2018" name="Plant J.">
        <title>The Physcomitrella patens chromosome-scale assembly reveals moss genome structure and evolution.</title>
        <authorList>
            <person name="Lang D."/>
            <person name="Ullrich K.K."/>
            <person name="Murat F."/>
            <person name="Fuchs J."/>
            <person name="Jenkins J."/>
            <person name="Haas F.B."/>
            <person name="Piednoel M."/>
            <person name="Gundlach H."/>
            <person name="Van Bel M."/>
            <person name="Meyberg R."/>
            <person name="Vives C."/>
            <person name="Morata J."/>
            <person name="Symeonidi A."/>
            <person name="Hiss M."/>
            <person name="Muchero W."/>
            <person name="Kamisugi Y."/>
            <person name="Saleh O."/>
            <person name="Blanc G."/>
            <person name="Decker E.L."/>
            <person name="van Gessel N."/>
            <person name="Grimwood J."/>
            <person name="Hayes R.D."/>
            <person name="Graham S.W."/>
            <person name="Gunter L.E."/>
            <person name="McDaniel S.F."/>
            <person name="Hoernstein S.N.W."/>
            <person name="Larsson A."/>
            <person name="Li F.W."/>
            <person name="Perroud P.F."/>
            <person name="Phillips J."/>
            <person name="Ranjan P."/>
            <person name="Rokshar D.S."/>
            <person name="Rothfels C.J."/>
            <person name="Schneider L."/>
            <person name="Shu S."/>
            <person name="Stevenson D.W."/>
            <person name="Thummler F."/>
            <person name="Tillich M."/>
            <person name="Villarreal Aguilar J.C."/>
            <person name="Widiez T."/>
            <person name="Wong G.K."/>
            <person name="Wymore A."/>
            <person name="Zhang Y."/>
            <person name="Zimmer A.D."/>
            <person name="Quatrano R.S."/>
            <person name="Mayer K.F.X."/>
            <person name="Goodstein D."/>
            <person name="Casacuberta J.M."/>
            <person name="Vandepoele K."/>
            <person name="Reski R."/>
            <person name="Cuming A.C."/>
            <person name="Tuskan G.A."/>
            <person name="Maumus F."/>
            <person name="Salse J."/>
            <person name="Schmutz J."/>
            <person name="Rensing S.A."/>
        </authorList>
    </citation>
    <scope>NUCLEOTIDE SEQUENCE [LARGE SCALE GENOMIC DNA]</scope>
    <source>
        <strain evidence="3 4">cv. Gransden 2004</strain>
    </source>
</reference>
<dbReference type="EMBL" id="ABEU02000026">
    <property type="protein sequence ID" value="PNR27180.1"/>
    <property type="molecule type" value="Genomic_DNA"/>
</dbReference>
<keyword evidence="4" id="KW-1185">Reference proteome</keyword>
<proteinExistence type="predicted"/>
<sequence length="78" mass="8939">MRLLRRSIYVVKGRCAPNNSLILSIFRFILYIYANTHPLICGIIYLKMIVFKQAADHHISSLKWSIADGGNLKSFCHS</sequence>
<protein>
    <submittedName>
        <fullName evidence="2 3">Uncharacterized protein</fullName>
    </submittedName>
</protein>
<gene>
    <name evidence="2" type="ORF">PHYPA_030661</name>
</gene>
<reference evidence="3" key="3">
    <citation type="submission" date="2020-12" db="UniProtKB">
        <authorList>
            <consortium name="EnsemblPlants"/>
        </authorList>
    </citation>
    <scope>IDENTIFICATION</scope>
</reference>
<dbReference type="Gramene" id="Pp3c26_14660V3.1">
    <property type="protein sequence ID" value="PAC:32917473.CDS.1"/>
    <property type="gene ID" value="Pp3c26_14660"/>
</dbReference>
<dbReference type="Gramene" id="Pp3c26_14660V3.2">
    <property type="protein sequence ID" value="PAC:32917474.CDS.1"/>
    <property type="gene ID" value="Pp3c26_14660"/>
</dbReference>
<evidence type="ECO:0000313" key="4">
    <source>
        <dbReference type="Proteomes" id="UP000006727"/>
    </source>
</evidence>
<keyword evidence="1" id="KW-1133">Transmembrane helix</keyword>
<dbReference type="PaxDb" id="3218-PP1S357_20V6.1"/>
<evidence type="ECO:0000256" key="1">
    <source>
        <dbReference type="SAM" id="Phobius"/>
    </source>
</evidence>
<dbReference type="InParanoid" id="A0A2K1ID26"/>
<name>A0A2K1ID26_PHYPA</name>
<keyword evidence="1" id="KW-0812">Transmembrane</keyword>
<dbReference type="Proteomes" id="UP000006727">
    <property type="component" value="Chromosome 26"/>
</dbReference>
<feature type="transmembrane region" description="Helical" evidence="1">
    <location>
        <begin position="21"/>
        <end position="46"/>
    </location>
</feature>
<keyword evidence="1" id="KW-0472">Membrane</keyword>
<dbReference type="EnsemblPlants" id="Pp3c26_14660V3.1">
    <property type="protein sequence ID" value="PAC:32917473.CDS.1"/>
    <property type="gene ID" value="Pp3c26_14660"/>
</dbReference>
<evidence type="ECO:0000313" key="2">
    <source>
        <dbReference type="EMBL" id="PNR27180.1"/>
    </source>
</evidence>
<evidence type="ECO:0000313" key="3">
    <source>
        <dbReference type="EnsemblPlants" id="PAC:32917473.CDS.1"/>
    </source>
</evidence>